<evidence type="ECO:0000256" key="1">
    <source>
        <dbReference type="SAM" id="MobiDB-lite"/>
    </source>
</evidence>
<dbReference type="Proteomes" id="UP000050164">
    <property type="component" value="Unassembled WGS sequence"/>
</dbReference>
<accession>A0A655AC49</accession>
<gene>
    <name evidence="2" type="ORF">ERS027659_03075</name>
</gene>
<name>A0A655AC49_MYCTX</name>
<feature type="region of interest" description="Disordered" evidence="1">
    <location>
        <begin position="52"/>
        <end position="78"/>
    </location>
</feature>
<sequence>MVDGVAADDAGAHHTYRRLRVTLPAADRPHQRTYLGREGGQRLAHLHGQVAGDRECGRHGGEHAVAHRPDPGGAHPNRTDRCRLELTALPVRDPALGGFDVHVGNNRGAVTLDNDRDAAV</sequence>
<evidence type="ECO:0000313" key="3">
    <source>
        <dbReference type="Proteomes" id="UP000050164"/>
    </source>
</evidence>
<dbReference type="AlphaFoldDB" id="A0A655AC49"/>
<feature type="compositionally biased region" description="Basic and acidic residues" evidence="1">
    <location>
        <begin position="52"/>
        <end position="70"/>
    </location>
</feature>
<reference evidence="2 3" key="1">
    <citation type="submission" date="2015-03" db="EMBL/GenBank/DDBJ databases">
        <authorList>
            <consortium name="Pathogen Informatics"/>
        </authorList>
    </citation>
    <scope>NUCLEOTIDE SEQUENCE [LARGE SCALE GENOMIC DNA]</scope>
    <source>
        <strain evidence="2 3">Bir 185</strain>
    </source>
</reference>
<evidence type="ECO:0000313" key="2">
    <source>
        <dbReference type="EMBL" id="CKS41827.1"/>
    </source>
</evidence>
<proteinExistence type="predicted"/>
<protein>
    <submittedName>
        <fullName evidence="2">Uncharacterized protein</fullName>
    </submittedName>
</protein>
<organism evidence="2 3">
    <name type="scientific">Mycobacterium tuberculosis</name>
    <dbReference type="NCBI Taxonomy" id="1773"/>
    <lineage>
        <taxon>Bacteria</taxon>
        <taxon>Bacillati</taxon>
        <taxon>Actinomycetota</taxon>
        <taxon>Actinomycetes</taxon>
        <taxon>Mycobacteriales</taxon>
        <taxon>Mycobacteriaceae</taxon>
        <taxon>Mycobacterium</taxon>
        <taxon>Mycobacterium tuberculosis complex</taxon>
    </lineage>
</organism>
<dbReference type="EMBL" id="CNFT01000832">
    <property type="protein sequence ID" value="CKS41827.1"/>
    <property type="molecule type" value="Genomic_DNA"/>
</dbReference>